<dbReference type="Pfam" id="PF13472">
    <property type="entry name" value="Lipase_GDSL_2"/>
    <property type="match status" value="1"/>
</dbReference>
<proteinExistence type="predicted"/>
<dbReference type="InterPro" id="IPR036514">
    <property type="entry name" value="SGNH_hydro_sf"/>
</dbReference>
<dbReference type="EMBL" id="FQWB01000009">
    <property type="protein sequence ID" value="SHG98080.1"/>
    <property type="molecule type" value="Genomic_DNA"/>
</dbReference>
<feature type="domain" description="SGNH hydrolase-type esterase" evidence="1">
    <location>
        <begin position="440"/>
        <end position="619"/>
    </location>
</feature>
<evidence type="ECO:0000313" key="2">
    <source>
        <dbReference type="EMBL" id="SHG98080.1"/>
    </source>
</evidence>
<protein>
    <submittedName>
        <fullName evidence="2">Lysophospholipase L1</fullName>
    </submittedName>
</protein>
<organism evidence="2 3">
    <name type="scientific">Flavobacterium fluvii</name>
    <dbReference type="NCBI Taxonomy" id="468056"/>
    <lineage>
        <taxon>Bacteria</taxon>
        <taxon>Pseudomonadati</taxon>
        <taxon>Bacteroidota</taxon>
        <taxon>Flavobacteriia</taxon>
        <taxon>Flavobacteriales</taxon>
        <taxon>Flavobacteriaceae</taxon>
        <taxon>Flavobacterium</taxon>
    </lineage>
</organism>
<dbReference type="STRING" id="468056.SAMN05443549_109104"/>
<name>A0A1M5P8G7_9FLAO</name>
<dbReference type="Proteomes" id="UP000184516">
    <property type="component" value="Unassembled WGS sequence"/>
</dbReference>
<dbReference type="InterPro" id="IPR013830">
    <property type="entry name" value="SGNH_hydro"/>
</dbReference>
<dbReference type="PANTHER" id="PTHR30383:SF5">
    <property type="entry name" value="SGNH HYDROLASE-TYPE ESTERASE DOMAIN-CONTAINING PROTEIN"/>
    <property type="match status" value="1"/>
</dbReference>
<dbReference type="RefSeq" id="WP_073371862.1">
    <property type="nucleotide sequence ID" value="NZ_FQWB01000009.1"/>
</dbReference>
<evidence type="ECO:0000313" key="3">
    <source>
        <dbReference type="Proteomes" id="UP000184516"/>
    </source>
</evidence>
<gene>
    <name evidence="2" type="ORF">SAMN05443549_109104</name>
</gene>
<dbReference type="CDD" id="cd00229">
    <property type="entry name" value="SGNH_hydrolase"/>
    <property type="match status" value="1"/>
</dbReference>
<dbReference type="InterPro" id="IPR051532">
    <property type="entry name" value="Ester_Hydrolysis_Enzymes"/>
</dbReference>
<keyword evidence="3" id="KW-1185">Reference proteome</keyword>
<dbReference type="GO" id="GO:0004622">
    <property type="term" value="F:phosphatidylcholine lysophospholipase activity"/>
    <property type="evidence" value="ECO:0007669"/>
    <property type="project" value="TreeGrafter"/>
</dbReference>
<dbReference type="SUPFAM" id="SSF52266">
    <property type="entry name" value="SGNH hydrolase"/>
    <property type="match status" value="1"/>
</dbReference>
<reference evidence="3" key="1">
    <citation type="submission" date="2016-11" db="EMBL/GenBank/DDBJ databases">
        <authorList>
            <person name="Varghese N."/>
            <person name="Submissions S."/>
        </authorList>
    </citation>
    <scope>NUCLEOTIDE SEQUENCE [LARGE SCALE GENOMIC DNA]</scope>
    <source>
        <strain evidence="3">DSM 19978</strain>
    </source>
</reference>
<dbReference type="AlphaFoldDB" id="A0A1M5P8G7"/>
<evidence type="ECO:0000259" key="1">
    <source>
        <dbReference type="Pfam" id="PF13472"/>
    </source>
</evidence>
<dbReference type="OrthoDB" id="6315383at2"/>
<accession>A0A1M5P8G7</accession>
<dbReference type="Gene3D" id="3.40.50.1110">
    <property type="entry name" value="SGNH hydrolase"/>
    <property type="match status" value="1"/>
</dbReference>
<sequence length="636" mass="69690">MGLQSLNTIKNWFKTNFIPTQAQFWDMFDSFRHKSDKVAATDVDGLDTLLAAKASNAVFQAHTTAENAHAGLFGALRTWVESQIEGVVVDSENLGALTPLSTIPDTINVHGFAVEEGTYANCGGVVVPATSYAFISRVAGVWKITVTELDLGGYEKTIDTNKKLSRKASTIVGKNKYNKNTVYLNHFMGEDGTIYAGDGFSISDFIEVNPLTTYTPSGMLRFTTYFDINKNVIVGGGSFVNSFTTSVDTKYVKVTLSLEAQILTMQLEEGNAVTAYENYKYIIKNEENIPIVLEKETVAPEQTKGILIPSKNLFNPETSTFNSFISWLDGNIQGGYPDGVASDFISVIPGNIYSCNSNQTFKAFYAANKVFVSGSQFGTFPVTIPAGCYYIKITVGSGQLNTCQFEEGSTQTEYHVPGWTSKYPYYGTYTPPVLKKLVTIGDSITEMNAWQPKVATKLELIHTNLGMSGTSLSGFADGGAPGQGMWTTQRIAQIPVDTDVIILNGGINDYARSYVIGSIDSTNTDEFYGALNKWVERAMERAPSAKIFIATTTYGEYGAFSSNPNYQDNNGKTSKDFADAMRNIANKYGFPVIDFSRECMVNKWNRPAMAPDNLHPNADYADRMANVAIKAMTNLI</sequence>
<dbReference type="PANTHER" id="PTHR30383">
    <property type="entry name" value="THIOESTERASE 1/PROTEASE 1/LYSOPHOSPHOLIPASE L1"/>
    <property type="match status" value="1"/>
</dbReference>